<dbReference type="Proteomes" id="UP001516400">
    <property type="component" value="Unassembled WGS sequence"/>
</dbReference>
<accession>A0ABD2NKN7</accession>
<gene>
    <name evidence="1" type="ORF">HHI36_016618</name>
</gene>
<evidence type="ECO:0000313" key="1">
    <source>
        <dbReference type="EMBL" id="KAL3279104.1"/>
    </source>
</evidence>
<name>A0ABD2NKN7_9CUCU</name>
<organism evidence="1 2">
    <name type="scientific">Cryptolaemus montrouzieri</name>
    <dbReference type="NCBI Taxonomy" id="559131"/>
    <lineage>
        <taxon>Eukaryota</taxon>
        <taxon>Metazoa</taxon>
        <taxon>Ecdysozoa</taxon>
        <taxon>Arthropoda</taxon>
        <taxon>Hexapoda</taxon>
        <taxon>Insecta</taxon>
        <taxon>Pterygota</taxon>
        <taxon>Neoptera</taxon>
        <taxon>Endopterygota</taxon>
        <taxon>Coleoptera</taxon>
        <taxon>Polyphaga</taxon>
        <taxon>Cucujiformia</taxon>
        <taxon>Coccinelloidea</taxon>
        <taxon>Coccinellidae</taxon>
        <taxon>Scymninae</taxon>
        <taxon>Scymnini</taxon>
        <taxon>Cryptolaemus</taxon>
    </lineage>
</organism>
<comment type="caution">
    <text evidence="1">The sequence shown here is derived from an EMBL/GenBank/DDBJ whole genome shotgun (WGS) entry which is preliminary data.</text>
</comment>
<sequence>MEDAVFLLLKNFIFRRCLLRLRQWRVILSFPVLLYELSTSYKKYKMLLRGDFNVCLLKRDPASEKFTNLLQSFNLHKTIHEPTRVTRTSKTLINNIFVSDEENNIVGRRGNLISLPKQWSKWIEGVEFFLVRMLKLGIRISCRNKRKLFEDKLLDLVSEEHYKNYCSILKRVFTAAKQRINGEYIKCKE</sequence>
<evidence type="ECO:0000313" key="2">
    <source>
        <dbReference type="Proteomes" id="UP001516400"/>
    </source>
</evidence>
<protein>
    <submittedName>
        <fullName evidence="1">Uncharacterized protein</fullName>
    </submittedName>
</protein>
<proteinExistence type="predicted"/>
<keyword evidence="2" id="KW-1185">Reference proteome</keyword>
<dbReference type="AlphaFoldDB" id="A0ABD2NKN7"/>
<dbReference type="EMBL" id="JABFTP020000124">
    <property type="protein sequence ID" value="KAL3279104.1"/>
    <property type="molecule type" value="Genomic_DNA"/>
</dbReference>
<reference evidence="1 2" key="1">
    <citation type="journal article" date="2021" name="BMC Biol.">
        <title>Horizontally acquired antibacterial genes associated with adaptive radiation of ladybird beetles.</title>
        <authorList>
            <person name="Li H.S."/>
            <person name="Tang X.F."/>
            <person name="Huang Y.H."/>
            <person name="Xu Z.Y."/>
            <person name="Chen M.L."/>
            <person name="Du X.Y."/>
            <person name="Qiu B.Y."/>
            <person name="Chen P.T."/>
            <person name="Zhang W."/>
            <person name="Slipinski A."/>
            <person name="Escalona H.E."/>
            <person name="Waterhouse R.M."/>
            <person name="Zwick A."/>
            <person name="Pang H."/>
        </authorList>
    </citation>
    <scope>NUCLEOTIDE SEQUENCE [LARGE SCALE GENOMIC DNA]</scope>
    <source>
        <strain evidence="1">SYSU2018</strain>
    </source>
</reference>